<comment type="pathway">
    <text evidence="1">Plant hormone metabolism; auxin biosynthesis.</text>
</comment>
<dbReference type="OrthoDB" id="9790035at2"/>
<dbReference type="PANTHER" id="PTHR10742">
    <property type="entry name" value="FLAVIN MONOAMINE OXIDASE"/>
    <property type="match status" value="1"/>
</dbReference>
<dbReference type="InterPro" id="IPR050281">
    <property type="entry name" value="Flavin_monoamine_oxidase"/>
</dbReference>
<name>A0A502FBU6_9PROT</name>
<reference evidence="8 9" key="1">
    <citation type="journal article" date="2019" name="Environ. Microbiol.">
        <title>Species interactions and distinct microbial communities in high Arctic permafrost affected cryosols are associated with the CH4 and CO2 gas fluxes.</title>
        <authorList>
            <person name="Altshuler I."/>
            <person name="Hamel J."/>
            <person name="Turney S."/>
            <person name="Magnuson E."/>
            <person name="Levesque R."/>
            <person name="Greer C."/>
            <person name="Whyte L.G."/>
        </authorList>
    </citation>
    <scope>NUCLEOTIDE SEQUENCE [LARGE SCALE GENOMIC DNA]</scope>
    <source>
        <strain evidence="8 9">S9.3B</strain>
    </source>
</reference>
<dbReference type="RefSeq" id="WP_140886316.1">
    <property type="nucleotide sequence ID" value="NZ_RCZP01000038.1"/>
</dbReference>
<dbReference type="AlphaFoldDB" id="A0A502FBU6"/>
<comment type="similarity">
    <text evidence="2">Belongs to the tryptophan 2-monooxygenase family.</text>
</comment>
<gene>
    <name evidence="8" type="ORF">EAH89_24255</name>
</gene>
<evidence type="ECO:0000256" key="3">
    <source>
        <dbReference type="ARBA" id="ARBA00012535"/>
    </source>
</evidence>
<feature type="domain" description="Amine oxidase" evidence="7">
    <location>
        <begin position="16"/>
        <end position="421"/>
    </location>
</feature>
<dbReference type="SUPFAM" id="SSF54373">
    <property type="entry name" value="FAD-linked reductases, C-terminal domain"/>
    <property type="match status" value="1"/>
</dbReference>
<evidence type="ECO:0000256" key="6">
    <source>
        <dbReference type="ARBA" id="ARBA00047321"/>
    </source>
</evidence>
<proteinExistence type="inferred from homology"/>
<dbReference type="InterPro" id="IPR002937">
    <property type="entry name" value="Amino_oxidase"/>
</dbReference>
<evidence type="ECO:0000313" key="9">
    <source>
        <dbReference type="Proteomes" id="UP000317078"/>
    </source>
</evidence>
<evidence type="ECO:0000256" key="4">
    <source>
        <dbReference type="ARBA" id="ARBA00017871"/>
    </source>
</evidence>
<evidence type="ECO:0000259" key="7">
    <source>
        <dbReference type="Pfam" id="PF01593"/>
    </source>
</evidence>
<dbReference type="SUPFAM" id="SSF51905">
    <property type="entry name" value="FAD/NAD(P)-binding domain"/>
    <property type="match status" value="1"/>
</dbReference>
<dbReference type="Proteomes" id="UP000317078">
    <property type="component" value="Unassembled WGS sequence"/>
</dbReference>
<evidence type="ECO:0000256" key="1">
    <source>
        <dbReference type="ARBA" id="ARBA00004814"/>
    </source>
</evidence>
<dbReference type="InterPro" id="IPR036188">
    <property type="entry name" value="FAD/NAD-bd_sf"/>
</dbReference>
<dbReference type="PANTHER" id="PTHR10742:SF410">
    <property type="entry name" value="LYSINE-SPECIFIC HISTONE DEMETHYLASE 2"/>
    <property type="match status" value="1"/>
</dbReference>
<dbReference type="EC" id="1.13.12.3" evidence="3"/>
<dbReference type="GO" id="GO:0009851">
    <property type="term" value="P:auxin biosynthetic process"/>
    <property type="evidence" value="ECO:0007669"/>
    <property type="project" value="UniProtKB-KW"/>
</dbReference>
<sequence length="432" mass="44659">MDVGELDLLVVGAGAAGLGAAREAMSLGLSVRVLEARGRVGGRARTDLSLGHPMDLGATWLHAAQANPLVPLAEARGLALFDHDAVRSARVWLGDHWAGEAEAADYERAERDWGIAVRLAAARARAREGGRAPSLAEAAPRGGFWDATLTHWEGPVIAAAEASAIDLDDYLATLLSGTNLLPREGCGHLLEALAEGLPVTLGAPVSRIDWGGKRVRAEGDFGALEARAAVVTVSTGVLAGGGIAFSPALPAAVEEAAHDLPMGLLEKVGLPAAGADRLDTPAFGGMERRLEEGERAMTFVAWPFGRGHLEGFAGGSLAWELSRAGEAAMVEFAFSELRRMHGARADRALRREGAVVSAWGRDPWARGAYAAARPSRGGARRALSAPVGGGRLRLAGEACHPSLAGTLAGAWLSGAEAAREVAALRPAAGARA</sequence>
<organism evidence="8 9">
    <name type="scientific">Muricoccus nepalensis</name>
    <dbReference type="NCBI Taxonomy" id="1854500"/>
    <lineage>
        <taxon>Bacteria</taxon>
        <taxon>Pseudomonadati</taxon>
        <taxon>Pseudomonadota</taxon>
        <taxon>Alphaproteobacteria</taxon>
        <taxon>Acetobacterales</taxon>
        <taxon>Roseomonadaceae</taxon>
        <taxon>Muricoccus</taxon>
    </lineage>
</organism>
<dbReference type="EMBL" id="RCZP01000038">
    <property type="protein sequence ID" value="TPG46918.1"/>
    <property type="molecule type" value="Genomic_DNA"/>
</dbReference>
<keyword evidence="5" id="KW-0073">Auxin biosynthesis</keyword>
<dbReference type="GO" id="GO:0050361">
    <property type="term" value="F:tryptophan 2-monooxygenase activity"/>
    <property type="evidence" value="ECO:0007669"/>
    <property type="project" value="UniProtKB-EC"/>
</dbReference>
<dbReference type="PRINTS" id="PR00411">
    <property type="entry name" value="PNDRDTASEI"/>
</dbReference>
<comment type="caution">
    <text evidence="8">The sequence shown here is derived from an EMBL/GenBank/DDBJ whole genome shotgun (WGS) entry which is preliminary data.</text>
</comment>
<evidence type="ECO:0000313" key="8">
    <source>
        <dbReference type="EMBL" id="TPG46918.1"/>
    </source>
</evidence>
<dbReference type="Pfam" id="PF01593">
    <property type="entry name" value="Amino_oxidase"/>
    <property type="match status" value="1"/>
</dbReference>
<evidence type="ECO:0000256" key="2">
    <source>
        <dbReference type="ARBA" id="ARBA00005833"/>
    </source>
</evidence>
<keyword evidence="9" id="KW-1185">Reference proteome</keyword>
<accession>A0A502FBU6</accession>
<comment type="catalytic activity">
    <reaction evidence="6">
        <text>L-tryptophan + O2 = indole-3-acetamide + CO2 + H2O</text>
        <dbReference type="Rhea" id="RHEA:16165"/>
        <dbReference type="ChEBI" id="CHEBI:15377"/>
        <dbReference type="ChEBI" id="CHEBI:15379"/>
        <dbReference type="ChEBI" id="CHEBI:16031"/>
        <dbReference type="ChEBI" id="CHEBI:16526"/>
        <dbReference type="ChEBI" id="CHEBI:57912"/>
        <dbReference type="EC" id="1.13.12.3"/>
    </reaction>
</comment>
<protein>
    <recommendedName>
        <fullName evidence="4">Tryptophan 2-monooxygenase</fullName>
        <ecNumber evidence="3">1.13.12.3</ecNumber>
    </recommendedName>
</protein>
<evidence type="ECO:0000256" key="5">
    <source>
        <dbReference type="ARBA" id="ARBA00023070"/>
    </source>
</evidence>
<dbReference type="Gene3D" id="3.50.50.60">
    <property type="entry name" value="FAD/NAD(P)-binding domain"/>
    <property type="match status" value="1"/>
</dbReference>